<proteinExistence type="predicted"/>
<dbReference type="Proteomes" id="UP000294887">
    <property type="component" value="Unassembled WGS sequence"/>
</dbReference>
<dbReference type="InterPro" id="IPR003953">
    <property type="entry name" value="FAD-dep_OxRdtase_2_FAD-bd"/>
</dbReference>
<dbReference type="AlphaFoldDB" id="A0A4R1ETP1"/>
<dbReference type="InterPro" id="IPR015939">
    <property type="entry name" value="Fum_Rdtase/Succ_DH_flav-like_C"/>
</dbReference>
<accession>A0A4R1ETP1</accession>
<keyword evidence="3" id="KW-0285">Flavoprotein</keyword>
<dbReference type="PANTHER" id="PTHR11632:SF51">
    <property type="entry name" value="SUCCINATE DEHYDROGENASE [UBIQUINONE] FLAVOPROTEIN SUBUNIT, MITOCHONDRIAL"/>
    <property type="match status" value="1"/>
</dbReference>
<dbReference type="Gene3D" id="3.90.700.10">
    <property type="entry name" value="Succinate dehydrogenase/fumarate reductase flavoprotein, catalytic domain"/>
    <property type="match status" value="1"/>
</dbReference>
<organism evidence="9 10">
    <name type="scientific">Cocleimonas flava</name>
    <dbReference type="NCBI Taxonomy" id="634765"/>
    <lineage>
        <taxon>Bacteria</taxon>
        <taxon>Pseudomonadati</taxon>
        <taxon>Pseudomonadota</taxon>
        <taxon>Gammaproteobacteria</taxon>
        <taxon>Thiotrichales</taxon>
        <taxon>Thiotrichaceae</taxon>
        <taxon>Cocleimonas</taxon>
    </lineage>
</organism>
<evidence type="ECO:0000256" key="6">
    <source>
        <dbReference type="PIRSR" id="PIRSR000171-1"/>
    </source>
</evidence>
<protein>
    <submittedName>
        <fullName evidence="9">Fumarate reductase flavoprotein subunit</fullName>
    </submittedName>
</protein>
<comment type="cofactor">
    <cofactor evidence="1">
        <name>FAD</name>
        <dbReference type="ChEBI" id="CHEBI:57692"/>
    </cofactor>
</comment>
<dbReference type="PIRSF" id="PIRSF000171">
    <property type="entry name" value="SDHA_APRA_LASPO"/>
    <property type="match status" value="1"/>
</dbReference>
<comment type="caution">
    <text evidence="9">The sequence shown here is derived from an EMBL/GenBank/DDBJ whole genome shotgun (WGS) entry which is preliminary data.</text>
</comment>
<evidence type="ECO:0000256" key="4">
    <source>
        <dbReference type="ARBA" id="ARBA00022827"/>
    </source>
</evidence>
<dbReference type="Gene3D" id="3.50.50.60">
    <property type="entry name" value="FAD/NAD(P)-binding domain"/>
    <property type="match status" value="1"/>
</dbReference>
<gene>
    <name evidence="9" type="ORF">EV695_3857</name>
</gene>
<dbReference type="InterPro" id="IPR036188">
    <property type="entry name" value="FAD/NAD-bd_sf"/>
</dbReference>
<evidence type="ECO:0000256" key="2">
    <source>
        <dbReference type="ARBA" id="ARBA00005163"/>
    </source>
</evidence>
<evidence type="ECO:0000259" key="7">
    <source>
        <dbReference type="Pfam" id="PF00890"/>
    </source>
</evidence>
<dbReference type="SUPFAM" id="SSF56425">
    <property type="entry name" value="Succinate dehydrogenase/fumarate reductase flavoprotein, catalytic domain"/>
    <property type="match status" value="1"/>
</dbReference>
<feature type="domain" description="FAD-dependent oxidoreductase 2 FAD-binding" evidence="7">
    <location>
        <begin position="8"/>
        <end position="390"/>
    </location>
</feature>
<dbReference type="SUPFAM" id="SSF46977">
    <property type="entry name" value="Succinate dehydrogenase/fumarate reductase flavoprotein C-terminal domain"/>
    <property type="match status" value="1"/>
</dbReference>
<evidence type="ECO:0000259" key="8">
    <source>
        <dbReference type="Pfam" id="PF02910"/>
    </source>
</evidence>
<dbReference type="OrthoDB" id="9806724at2"/>
<evidence type="ECO:0000313" key="9">
    <source>
        <dbReference type="EMBL" id="TCJ83119.1"/>
    </source>
</evidence>
<dbReference type="RefSeq" id="WP_131907602.1">
    <property type="nucleotide sequence ID" value="NZ_BAAAFU010000007.1"/>
</dbReference>
<dbReference type="GO" id="GO:0016491">
    <property type="term" value="F:oxidoreductase activity"/>
    <property type="evidence" value="ECO:0007669"/>
    <property type="project" value="UniProtKB-KW"/>
</dbReference>
<feature type="active site" description="Proton acceptor" evidence="6">
    <location>
        <position position="286"/>
    </location>
</feature>
<dbReference type="InterPro" id="IPR030664">
    <property type="entry name" value="SdhA/FrdA/AprA"/>
</dbReference>
<evidence type="ECO:0000256" key="3">
    <source>
        <dbReference type="ARBA" id="ARBA00022630"/>
    </source>
</evidence>
<dbReference type="Pfam" id="PF00890">
    <property type="entry name" value="FAD_binding_2"/>
    <property type="match status" value="1"/>
</dbReference>
<feature type="domain" description="Fumarate reductase/succinate dehydrogenase flavoprotein-like C-terminal" evidence="8">
    <location>
        <begin position="446"/>
        <end position="568"/>
    </location>
</feature>
<dbReference type="InterPro" id="IPR027477">
    <property type="entry name" value="Succ_DH/fumarate_Rdtase_cat_sf"/>
</dbReference>
<dbReference type="FunFam" id="3.90.700.10:FF:000005">
    <property type="entry name" value="Succinate dehydrogenase flavoprotein subunit"/>
    <property type="match status" value="1"/>
</dbReference>
<dbReference type="Gene3D" id="1.20.58.100">
    <property type="entry name" value="Fumarate reductase/succinate dehydrogenase flavoprotein-like, C-terminal domain"/>
    <property type="match status" value="1"/>
</dbReference>
<dbReference type="InterPro" id="IPR037099">
    <property type="entry name" value="Fum_R/Succ_DH_flav-like_C_sf"/>
</dbReference>
<name>A0A4R1ETP1_9GAMM</name>
<dbReference type="EMBL" id="SMFQ01000005">
    <property type="protein sequence ID" value="TCJ83119.1"/>
    <property type="molecule type" value="Genomic_DNA"/>
</dbReference>
<reference evidence="9 10" key="1">
    <citation type="submission" date="2019-03" db="EMBL/GenBank/DDBJ databases">
        <title>Genomic Encyclopedia of Type Strains, Phase IV (KMG-IV): sequencing the most valuable type-strain genomes for metagenomic binning, comparative biology and taxonomic classification.</title>
        <authorList>
            <person name="Goeker M."/>
        </authorList>
    </citation>
    <scope>NUCLEOTIDE SEQUENCE [LARGE SCALE GENOMIC DNA]</scope>
    <source>
        <strain evidence="9 10">DSM 24830</strain>
    </source>
</reference>
<dbReference type="PANTHER" id="PTHR11632">
    <property type="entry name" value="SUCCINATE DEHYDROGENASE 2 FLAVOPROTEIN SUBUNIT"/>
    <property type="match status" value="1"/>
</dbReference>
<evidence type="ECO:0000313" key="10">
    <source>
        <dbReference type="Proteomes" id="UP000294887"/>
    </source>
</evidence>
<keyword evidence="10" id="KW-1185">Reference proteome</keyword>
<evidence type="ECO:0000256" key="5">
    <source>
        <dbReference type="ARBA" id="ARBA00023002"/>
    </source>
</evidence>
<dbReference type="PRINTS" id="PR00368">
    <property type="entry name" value="FADPNR"/>
</dbReference>
<comment type="pathway">
    <text evidence="2">Carbohydrate metabolism; tricarboxylic acid cycle.</text>
</comment>
<keyword evidence="4" id="KW-0274">FAD</keyword>
<sequence length="583" mass="63536">MIERNDTDILIIGSGGAGLLAALHAYKANPDLKISIAVKGLMGKCGCTRMVQGGYNVAMSDDDSVERHFMDTIAGGKWLPDQDLAWKLCETAVTRVQELENEIGCFFDREDDGSLHHKAFAGQTADRTVHKGDLTGIEIISRLMEQVLALPIDRLEEHRALALIPNKKGDALAGVLMVNMRDGSMRLVRAKAVLLATGGGPTMYRYYTPSGEKSMDGLAMALRLGLPLRDMEMVQFHPTGLLAGKDTRMTGTVLEEGLRGAGGHLLNGNKERFMFDYDERGERATRDIVSRGIYAEMRKGNTTPNGGVYIAMSHLGVEDVKKKFKGMVKRCADCGFDLAGGLVEVVPTAHYFMGGLICDTDTKTELPGLFVAGEDAGGIHGANRLGGNGVANSTVYGGVSGEAMAEYVADIDELQEADEDIIKAEIDRALLPFTSPQGGVNVNDLREKLMDIMWEDVGVMRTAEGIQRGISRVEELREELLENGIGAENTVFNPTWHDWLNLYNLIEISLVIAAAALSRENSRGAHCREDFPEPGKMEDSYFTVARNQSGNFGVTHTPVNFSIIKPGESLIDDYSETAPEVKR</sequence>
<dbReference type="Pfam" id="PF02910">
    <property type="entry name" value="Succ_DH_flav_C"/>
    <property type="match status" value="1"/>
</dbReference>
<evidence type="ECO:0000256" key="1">
    <source>
        <dbReference type="ARBA" id="ARBA00001974"/>
    </source>
</evidence>
<dbReference type="SUPFAM" id="SSF51905">
    <property type="entry name" value="FAD/NAD(P)-binding domain"/>
    <property type="match status" value="1"/>
</dbReference>
<keyword evidence="5" id="KW-0560">Oxidoreductase</keyword>